<feature type="transmembrane region" description="Helical" evidence="12">
    <location>
        <begin position="310"/>
        <end position="330"/>
    </location>
</feature>
<dbReference type="AlphaFoldDB" id="A0A7R9T2Q2"/>
<feature type="compositionally biased region" description="Low complexity" evidence="11">
    <location>
        <begin position="1"/>
        <end position="19"/>
    </location>
</feature>
<keyword evidence="10 12" id="KW-0472">Membrane</keyword>
<dbReference type="InterPro" id="IPR000537">
    <property type="entry name" value="UbiA_prenyltransferase"/>
</dbReference>
<dbReference type="PANTHER" id="PTHR43009:SF10">
    <property type="entry name" value="HOMOGENTISATE SOLANESYLTRANSFERASE, CHLOROPLASTIC"/>
    <property type="match status" value="1"/>
</dbReference>
<dbReference type="CDD" id="cd13960">
    <property type="entry name" value="PT_UbiA_HPT1"/>
    <property type="match status" value="1"/>
</dbReference>
<keyword evidence="6" id="KW-0808">Transferase</keyword>
<keyword evidence="7 12" id="KW-0812">Transmembrane</keyword>
<feature type="transmembrane region" description="Helical" evidence="12">
    <location>
        <begin position="179"/>
        <end position="198"/>
    </location>
</feature>
<evidence type="ECO:0000256" key="5">
    <source>
        <dbReference type="ARBA" id="ARBA00022640"/>
    </source>
</evidence>
<keyword evidence="9 12" id="KW-1133">Transmembrane helix</keyword>
<keyword evidence="8" id="KW-0809">Transit peptide</keyword>
<dbReference type="PANTHER" id="PTHR43009">
    <property type="entry name" value="HOMOGENTISATE SOLANESYLTRANSFERASE, CHLOROPLASTIC"/>
    <property type="match status" value="1"/>
</dbReference>
<dbReference type="InterPro" id="IPR044502">
    <property type="entry name" value="AtHST-like"/>
</dbReference>
<evidence type="ECO:0000256" key="6">
    <source>
        <dbReference type="ARBA" id="ARBA00022679"/>
    </source>
</evidence>
<feature type="region of interest" description="Disordered" evidence="11">
    <location>
        <begin position="1"/>
        <end position="31"/>
    </location>
</feature>
<keyword evidence="4" id="KW-0150">Chloroplast</keyword>
<accession>A0A7R9T2Q2</accession>
<protein>
    <submittedName>
        <fullName evidence="13">Uncharacterized protein</fullName>
    </submittedName>
</protein>
<name>A0A7R9T2Q2_9CHLO</name>
<dbReference type="GO" id="GO:0016020">
    <property type="term" value="C:membrane"/>
    <property type="evidence" value="ECO:0007669"/>
    <property type="project" value="UniProtKB-SubCell"/>
</dbReference>
<evidence type="ECO:0000256" key="2">
    <source>
        <dbReference type="ARBA" id="ARBA00004229"/>
    </source>
</evidence>
<evidence type="ECO:0000313" key="13">
    <source>
        <dbReference type="EMBL" id="CAD8222926.1"/>
    </source>
</evidence>
<comment type="similarity">
    <text evidence="3">Belongs to the UbiA prenyltransferase family.</text>
</comment>
<feature type="transmembrane region" description="Helical" evidence="12">
    <location>
        <begin position="229"/>
        <end position="250"/>
    </location>
</feature>
<dbReference type="GO" id="GO:0004659">
    <property type="term" value="F:prenyltransferase activity"/>
    <property type="evidence" value="ECO:0007669"/>
    <property type="project" value="InterPro"/>
</dbReference>
<proteinExistence type="inferred from homology"/>
<dbReference type="Gene3D" id="1.10.357.140">
    <property type="entry name" value="UbiA prenyltransferase"/>
    <property type="match status" value="1"/>
</dbReference>
<feature type="transmembrane region" description="Helical" evidence="12">
    <location>
        <begin position="336"/>
        <end position="354"/>
    </location>
</feature>
<organism evidence="13">
    <name type="scientific">Ostreococcus sp. 'lucimarinus'</name>
    <dbReference type="NCBI Taxonomy" id="242159"/>
    <lineage>
        <taxon>Eukaryota</taxon>
        <taxon>Viridiplantae</taxon>
        <taxon>Chlorophyta</taxon>
        <taxon>Mamiellophyceae</taxon>
        <taxon>Mamiellales</taxon>
        <taxon>Bathycoccaceae</taxon>
        <taxon>Ostreococcus</taxon>
    </lineage>
</organism>
<dbReference type="InterPro" id="IPR044878">
    <property type="entry name" value="UbiA_sf"/>
</dbReference>
<dbReference type="NCBIfam" id="NF009525">
    <property type="entry name" value="PRK12887.1"/>
    <property type="match status" value="1"/>
</dbReference>
<dbReference type="EMBL" id="HBDX01004241">
    <property type="protein sequence ID" value="CAD8222926.1"/>
    <property type="molecule type" value="Transcribed_RNA"/>
</dbReference>
<evidence type="ECO:0000256" key="4">
    <source>
        <dbReference type="ARBA" id="ARBA00022528"/>
    </source>
</evidence>
<feature type="transmembrane region" description="Helical" evidence="12">
    <location>
        <begin position="137"/>
        <end position="158"/>
    </location>
</feature>
<reference evidence="13" key="1">
    <citation type="submission" date="2021-01" db="EMBL/GenBank/DDBJ databases">
        <authorList>
            <person name="Corre E."/>
            <person name="Pelletier E."/>
            <person name="Niang G."/>
            <person name="Scheremetjew M."/>
            <person name="Finn R."/>
            <person name="Kale V."/>
            <person name="Holt S."/>
            <person name="Cochrane G."/>
            <person name="Meng A."/>
            <person name="Brown T."/>
            <person name="Cohen L."/>
        </authorList>
    </citation>
    <scope>NUCLEOTIDE SEQUENCE</scope>
    <source>
        <strain evidence="13">Clade-A-BCC118000</strain>
    </source>
</reference>
<sequence length="390" mass="42537">MRATTTATTTTTTRDAARSSARRTATRRRVDVGATRRATVTVRASSTARGFECAIDARGVDAAATTTATATMRRRRVIARSTTVDGETGKLNALGAAIWKFVRPHTIRGTLLGTTAIVSKILMGNPEMISMHLVPRALLGLLALLMGNGYIVGINQIYDVDIDKVNKPFLPVASGELSVFAAWAFCAITALGGAAIVATNFGALITKLYCFGLFLGTIYSVPPLRLKQYALPAFLIIACVRGFLLNFGVYHATRAAIGLPFVWSPAITFITIFVTTFATVIAITKDLPDIEGDLKYKIETFSTRLGVKKVSYIGSGLLLANYIFAIALSVKNPTWFIQPLMIGGHALFASFLIVKTKALENAKFSRDAILQYYRDIWALFYSEYFLFPWI</sequence>
<comment type="subcellular location">
    <subcellularLocation>
        <location evidence="1">Membrane</location>
        <topology evidence="1">Multi-pass membrane protein</topology>
    </subcellularLocation>
    <subcellularLocation>
        <location evidence="2">Plastid</location>
        <location evidence="2">Chloroplast</location>
    </subcellularLocation>
</comment>
<evidence type="ECO:0000256" key="1">
    <source>
        <dbReference type="ARBA" id="ARBA00004141"/>
    </source>
</evidence>
<evidence type="ECO:0000256" key="8">
    <source>
        <dbReference type="ARBA" id="ARBA00022946"/>
    </source>
</evidence>
<evidence type="ECO:0000256" key="10">
    <source>
        <dbReference type="ARBA" id="ARBA00023136"/>
    </source>
</evidence>
<dbReference type="GO" id="GO:0009507">
    <property type="term" value="C:chloroplast"/>
    <property type="evidence" value="ECO:0007669"/>
    <property type="project" value="UniProtKB-SubCell"/>
</dbReference>
<evidence type="ECO:0000256" key="12">
    <source>
        <dbReference type="SAM" id="Phobius"/>
    </source>
</evidence>
<keyword evidence="5" id="KW-0934">Plastid</keyword>
<gene>
    <name evidence="13" type="ORF">OLUC0939_LOCUS3650</name>
</gene>
<feature type="transmembrane region" description="Helical" evidence="12">
    <location>
        <begin position="262"/>
        <end position="283"/>
    </location>
</feature>
<evidence type="ECO:0000256" key="11">
    <source>
        <dbReference type="SAM" id="MobiDB-lite"/>
    </source>
</evidence>
<evidence type="ECO:0000256" key="9">
    <source>
        <dbReference type="ARBA" id="ARBA00022989"/>
    </source>
</evidence>
<dbReference type="Pfam" id="PF01040">
    <property type="entry name" value="UbiA"/>
    <property type="match status" value="1"/>
</dbReference>
<evidence type="ECO:0000256" key="3">
    <source>
        <dbReference type="ARBA" id="ARBA00005985"/>
    </source>
</evidence>
<evidence type="ECO:0000256" key="7">
    <source>
        <dbReference type="ARBA" id="ARBA00022692"/>
    </source>
</evidence>